<dbReference type="AlphaFoldDB" id="A0A699Y891"/>
<proteinExistence type="predicted"/>
<accession>A0A699Y891</accession>
<dbReference type="EMBL" id="BLLF01000037">
    <property type="protein sequence ID" value="GFH06400.1"/>
    <property type="molecule type" value="Genomic_DNA"/>
</dbReference>
<reference evidence="1 2" key="1">
    <citation type="submission" date="2020-02" db="EMBL/GenBank/DDBJ databases">
        <title>Draft genome sequence of Haematococcus lacustris strain NIES-144.</title>
        <authorList>
            <person name="Morimoto D."/>
            <person name="Nakagawa S."/>
            <person name="Yoshida T."/>
            <person name="Sawayama S."/>
        </authorList>
    </citation>
    <scope>NUCLEOTIDE SEQUENCE [LARGE SCALE GENOMIC DNA]</scope>
    <source>
        <strain evidence="1 2">NIES-144</strain>
    </source>
</reference>
<sequence length="83" mass="9669">MMMAWPCLRRYELRYWARLAWAFSTLGLASEEAYHQRLARLMQERQQQLQRLTPAAGAVAAAQRPSRLQQRTVVSYTGKLQVC</sequence>
<organism evidence="1 2">
    <name type="scientific">Haematococcus lacustris</name>
    <name type="common">Green alga</name>
    <name type="synonym">Haematococcus pluvialis</name>
    <dbReference type="NCBI Taxonomy" id="44745"/>
    <lineage>
        <taxon>Eukaryota</taxon>
        <taxon>Viridiplantae</taxon>
        <taxon>Chlorophyta</taxon>
        <taxon>core chlorophytes</taxon>
        <taxon>Chlorophyceae</taxon>
        <taxon>CS clade</taxon>
        <taxon>Chlamydomonadales</taxon>
        <taxon>Haematococcaceae</taxon>
        <taxon>Haematococcus</taxon>
    </lineage>
</organism>
<keyword evidence="2" id="KW-1185">Reference proteome</keyword>
<evidence type="ECO:0000313" key="2">
    <source>
        <dbReference type="Proteomes" id="UP000485058"/>
    </source>
</evidence>
<dbReference type="Proteomes" id="UP000485058">
    <property type="component" value="Unassembled WGS sequence"/>
</dbReference>
<protein>
    <submittedName>
        <fullName evidence="1">Uncharacterized protein</fullName>
    </submittedName>
</protein>
<name>A0A699Y891_HAELA</name>
<gene>
    <name evidence="1" type="ORF">HaLaN_01024</name>
</gene>
<comment type="caution">
    <text evidence="1">The sequence shown here is derived from an EMBL/GenBank/DDBJ whole genome shotgun (WGS) entry which is preliminary data.</text>
</comment>
<evidence type="ECO:0000313" key="1">
    <source>
        <dbReference type="EMBL" id="GFH06400.1"/>
    </source>
</evidence>